<dbReference type="InterPro" id="IPR036691">
    <property type="entry name" value="Endo/exonu/phosph_ase_sf"/>
</dbReference>
<dbReference type="PANTHER" id="PTHR47510">
    <property type="entry name" value="REVERSE TRANSCRIPTASE DOMAIN-CONTAINING PROTEIN"/>
    <property type="match status" value="1"/>
</dbReference>
<dbReference type="PANTHER" id="PTHR47510:SF3">
    <property type="entry name" value="ENDO_EXONUCLEASE_PHOSPHATASE DOMAIN-CONTAINING PROTEIN"/>
    <property type="match status" value="1"/>
</dbReference>
<dbReference type="KEGG" id="goe:108865241"/>
<sequence length="381" mass="43405">MNLSEKCRGRITRTQGGHSSAIDYVLCNASAYREVSSMNIDEEKEILSWSDHNLITVNIGGKRNIERPRKVRVRILREIKAAEEASENIKNLIRSRGSVSYGNLINTLQTAIAHNTKLIHLNTNKKMLVPEISRLTSKRRALNREWRRARHAGVGVDEARQRYRTAQDAVRAEVARQLHLRDRKMYDQIMNAPRQARSRAFWEYARKTERKDPARLRVVNENGHEIQSLEMTAHLTRVATTLLDADGNTEPPMHNLLSRPPVNLVTTGAEIGTTLVKISEHSAKGPDEIPAKILKALDDTGYEYISEIFNQILRGTHELPAGWRKGRVALLEKPNSVKGDLTTYRPICVSDVLYRVFTRILGKHIQQWAEDTEQLSEMQNG</sequence>
<dbReference type="Proteomes" id="UP000694867">
    <property type="component" value="Unplaced"/>
</dbReference>
<evidence type="ECO:0000313" key="1">
    <source>
        <dbReference type="Proteomes" id="UP000694867"/>
    </source>
</evidence>
<dbReference type="GeneID" id="108865241"/>
<feature type="non-terminal residue" evidence="2">
    <location>
        <position position="381"/>
    </location>
</feature>
<organism evidence="1 2">
    <name type="scientific">Galendromus occidentalis</name>
    <name type="common">western predatory mite</name>
    <dbReference type="NCBI Taxonomy" id="34638"/>
    <lineage>
        <taxon>Eukaryota</taxon>
        <taxon>Metazoa</taxon>
        <taxon>Ecdysozoa</taxon>
        <taxon>Arthropoda</taxon>
        <taxon>Chelicerata</taxon>
        <taxon>Arachnida</taxon>
        <taxon>Acari</taxon>
        <taxon>Parasitiformes</taxon>
        <taxon>Mesostigmata</taxon>
        <taxon>Gamasina</taxon>
        <taxon>Phytoseioidea</taxon>
        <taxon>Phytoseiidae</taxon>
        <taxon>Typhlodrominae</taxon>
        <taxon>Galendromus</taxon>
    </lineage>
</organism>
<proteinExistence type="predicted"/>
<keyword evidence="1" id="KW-1185">Reference proteome</keyword>
<reference evidence="2" key="1">
    <citation type="submission" date="2025-08" db="UniProtKB">
        <authorList>
            <consortium name="RefSeq"/>
        </authorList>
    </citation>
    <scope>IDENTIFICATION</scope>
</reference>
<gene>
    <name evidence="2" type="primary">LOC108865241</name>
</gene>
<accession>A0AAJ7PBM3</accession>
<name>A0AAJ7PBM3_9ACAR</name>
<dbReference type="RefSeq" id="XP_018497593.1">
    <property type="nucleotide sequence ID" value="XM_018642077.1"/>
</dbReference>
<evidence type="ECO:0000313" key="2">
    <source>
        <dbReference type="RefSeq" id="XP_018497593.1"/>
    </source>
</evidence>
<dbReference type="Gene3D" id="3.60.10.10">
    <property type="entry name" value="Endonuclease/exonuclease/phosphatase"/>
    <property type="match status" value="1"/>
</dbReference>
<dbReference type="AlphaFoldDB" id="A0AAJ7PBM3"/>
<protein>
    <submittedName>
        <fullName evidence="2">Uncharacterized protein LOC108865241</fullName>
    </submittedName>
</protein>